<evidence type="ECO:0000259" key="4">
    <source>
        <dbReference type="Pfam" id="PF11701"/>
    </source>
</evidence>
<evidence type="ECO:0000256" key="3">
    <source>
        <dbReference type="SAM" id="MobiDB-lite"/>
    </source>
</evidence>
<dbReference type="AlphaFoldDB" id="A0A1B9GJ94"/>
<dbReference type="STRING" id="1296120.A0A1B9GJ94"/>
<dbReference type="InterPro" id="IPR024660">
    <property type="entry name" value="UCS_central_dom"/>
</dbReference>
<feature type="compositionally biased region" description="Low complexity" evidence="3">
    <location>
        <begin position="746"/>
        <end position="756"/>
    </location>
</feature>
<dbReference type="InterPro" id="IPR011989">
    <property type="entry name" value="ARM-like"/>
</dbReference>
<reference evidence="5 6" key="1">
    <citation type="submission" date="2013-07" db="EMBL/GenBank/DDBJ databases">
        <title>The Genome Sequence of Cryptococcus heveanensis BCC8398.</title>
        <authorList>
            <consortium name="The Broad Institute Genome Sequencing Platform"/>
            <person name="Cuomo C."/>
            <person name="Litvintseva A."/>
            <person name="Chen Y."/>
            <person name="Heitman J."/>
            <person name="Sun S."/>
            <person name="Springer D."/>
            <person name="Dromer F."/>
            <person name="Young S.K."/>
            <person name="Zeng Q."/>
            <person name="Gargeya S."/>
            <person name="Fitzgerald M."/>
            <person name="Abouelleil A."/>
            <person name="Alvarado L."/>
            <person name="Berlin A.M."/>
            <person name="Chapman S.B."/>
            <person name="Dewar J."/>
            <person name="Goldberg J."/>
            <person name="Griggs A."/>
            <person name="Gujja S."/>
            <person name="Hansen M."/>
            <person name="Howarth C."/>
            <person name="Imamovic A."/>
            <person name="Larimer J."/>
            <person name="McCowan C."/>
            <person name="Murphy C."/>
            <person name="Pearson M."/>
            <person name="Priest M."/>
            <person name="Roberts A."/>
            <person name="Saif S."/>
            <person name="Shea T."/>
            <person name="Sykes S."/>
            <person name="Wortman J."/>
            <person name="Nusbaum C."/>
            <person name="Birren B."/>
        </authorList>
    </citation>
    <scope>NUCLEOTIDE SEQUENCE [LARGE SCALE GENOMIC DNA]</scope>
    <source>
        <strain evidence="5 6">BCC8398</strain>
    </source>
</reference>
<dbReference type="OrthoDB" id="199930at2759"/>
<accession>A0A1B9GJ94</accession>
<dbReference type="EMBL" id="KV700137">
    <property type="protein sequence ID" value="OCF31164.1"/>
    <property type="molecule type" value="Genomic_DNA"/>
</dbReference>
<dbReference type="Proteomes" id="UP000092666">
    <property type="component" value="Unassembled WGS sequence"/>
</dbReference>
<dbReference type="SUPFAM" id="SSF48371">
    <property type="entry name" value="ARM repeat"/>
    <property type="match status" value="1"/>
</dbReference>
<dbReference type="GO" id="GO:0005737">
    <property type="term" value="C:cytoplasm"/>
    <property type="evidence" value="ECO:0007669"/>
    <property type="project" value="UniProtKB-SubCell"/>
</dbReference>
<keyword evidence="2" id="KW-0963">Cytoplasm</keyword>
<feature type="domain" description="UNC-45/Cro1/She4 central" evidence="4">
    <location>
        <begin position="36"/>
        <end position="224"/>
    </location>
</feature>
<feature type="compositionally biased region" description="Polar residues" evidence="3">
    <location>
        <begin position="96"/>
        <end position="109"/>
    </location>
</feature>
<sequence>MSGNANSQALLAGILKRLASPSSTSTSSSELSPAEVALLARSLLPTATRDARSLSYLILSKFCEIANAVASRVDENDTVYATFRPYVENTFVPLSLNDNDNGHQTNSGQEENEAEPESCLPLTYLFSALFPLLPKQTVRLLTEPIPSIGDPLGIILEVAELPSPLQPALAEMLASAAGTKPGREMVRSRALEWLRGAIDQKPDGGGDGEDQGLGVLCAVALSKLAREEDSLQAQAQAQGQSQQPRGPALEDMGFDDVILCRKMMDHIESLSCSTSSISSTSTQVLTSTVEGLGVLSLRPRNKVILASSPSFLKGLISLSPTQGPKPGSLPVTPRGSMDLTPSLQSDVDIGLCYGLATILVNLTSPKPILSAEDQQIAKLRAMALSANKNKLTENNDEDEIFDSEEDVRKRTKAVLRTGVVPALSGLGRADSKLVKEGLGRLCRNLVEDQGDRLGFVRDGGFKVLSTVVRDLLAATTSRTGNSKTKLKMPSTLSGPTISTTGDADVLPAFQALAKLVITTPPHLLFPPPYQTTSLNALTPLYHLLIHPFSLSIQRFEGLMALTNLASVDPSIASKIVLASLTPLKVESGWRGSGRDDNIRVILKVEELLLDENELVRRAATQLICNLISSQAGYEYFAGELPGAENTVPTLTTATEARVKSRLNILLVLAGVDDLPTRLAAGGGLAIVTESSNACAALLSTSDSSSGGDGQTQEQKTVWTRVLRMLEPDQEEDFDLDEDGEPIPVISSSTASTDSPDPGMVHRGVIILLNLVTYTLALTGEDGKARENGLKDIRQSGLEGKLMHLLRMKELSGSDEILQPTVECLKMLKRAGQ</sequence>
<evidence type="ECO:0000313" key="5">
    <source>
        <dbReference type="EMBL" id="OCF31164.1"/>
    </source>
</evidence>
<comment type="subcellular location">
    <subcellularLocation>
        <location evidence="1">Cytoplasm</location>
    </subcellularLocation>
</comment>
<reference evidence="6" key="2">
    <citation type="submission" date="2013-12" db="EMBL/GenBank/DDBJ databases">
        <title>Evolution of pathogenesis and genome organization in the Tremellales.</title>
        <authorList>
            <person name="Cuomo C."/>
            <person name="Litvintseva A."/>
            <person name="Heitman J."/>
            <person name="Chen Y."/>
            <person name="Sun S."/>
            <person name="Springer D."/>
            <person name="Dromer F."/>
            <person name="Young S."/>
            <person name="Zeng Q."/>
            <person name="Chapman S."/>
            <person name="Gujja S."/>
            <person name="Saif S."/>
            <person name="Birren B."/>
        </authorList>
    </citation>
    <scope>NUCLEOTIDE SEQUENCE [LARGE SCALE GENOMIC DNA]</scope>
    <source>
        <strain evidence="6">BCC8398</strain>
    </source>
</reference>
<evidence type="ECO:0000256" key="2">
    <source>
        <dbReference type="ARBA" id="ARBA00022490"/>
    </source>
</evidence>
<protein>
    <recommendedName>
        <fullName evidence="4">UNC-45/Cro1/She4 central domain-containing protein</fullName>
    </recommendedName>
</protein>
<proteinExistence type="predicted"/>
<feature type="region of interest" description="Disordered" evidence="3">
    <location>
        <begin position="94"/>
        <end position="115"/>
    </location>
</feature>
<keyword evidence="6" id="KW-1185">Reference proteome</keyword>
<dbReference type="GO" id="GO:0051879">
    <property type="term" value="F:Hsp90 protein binding"/>
    <property type="evidence" value="ECO:0007669"/>
    <property type="project" value="TreeGrafter"/>
</dbReference>
<name>A0A1B9GJ94_9TREE</name>
<evidence type="ECO:0000313" key="6">
    <source>
        <dbReference type="Proteomes" id="UP000092666"/>
    </source>
</evidence>
<evidence type="ECO:0000256" key="1">
    <source>
        <dbReference type="ARBA" id="ARBA00004496"/>
    </source>
</evidence>
<dbReference type="InterPro" id="IPR016024">
    <property type="entry name" value="ARM-type_fold"/>
</dbReference>
<organism evidence="5 6">
    <name type="scientific">Kwoniella heveanensis BCC8398</name>
    <dbReference type="NCBI Taxonomy" id="1296120"/>
    <lineage>
        <taxon>Eukaryota</taxon>
        <taxon>Fungi</taxon>
        <taxon>Dikarya</taxon>
        <taxon>Basidiomycota</taxon>
        <taxon>Agaricomycotina</taxon>
        <taxon>Tremellomycetes</taxon>
        <taxon>Tremellales</taxon>
        <taxon>Cryptococcaceae</taxon>
        <taxon>Kwoniella</taxon>
    </lineage>
</organism>
<feature type="region of interest" description="Disordered" evidence="3">
    <location>
        <begin position="730"/>
        <end position="756"/>
    </location>
</feature>
<dbReference type="Pfam" id="PF11701">
    <property type="entry name" value="UNC45-central"/>
    <property type="match status" value="1"/>
</dbReference>
<dbReference type="Gene3D" id="1.25.10.10">
    <property type="entry name" value="Leucine-rich Repeat Variant"/>
    <property type="match status" value="1"/>
</dbReference>
<gene>
    <name evidence="5" type="ORF">I316_07131</name>
</gene>
<dbReference type="PANTHER" id="PTHR45994">
    <property type="entry name" value="FI21225P1"/>
    <property type="match status" value="1"/>
</dbReference>
<dbReference type="PANTHER" id="PTHR45994:SF1">
    <property type="entry name" value="FI21225P1"/>
    <property type="match status" value="1"/>
</dbReference>
<feature type="compositionally biased region" description="Acidic residues" evidence="3">
    <location>
        <begin position="730"/>
        <end position="740"/>
    </location>
</feature>